<keyword evidence="5" id="KW-1185">Reference proteome</keyword>
<evidence type="ECO:0000313" key="5">
    <source>
        <dbReference type="Proteomes" id="UP001165267"/>
    </source>
</evidence>
<proteinExistence type="predicted"/>
<evidence type="ECO:0000256" key="2">
    <source>
        <dbReference type="PROSITE-ProRule" id="PRU00110"/>
    </source>
</evidence>
<name>A0ABT1XEH6_9BURK</name>
<protein>
    <recommendedName>
        <fullName evidence="3">HPt domain-containing protein</fullName>
    </recommendedName>
</protein>
<gene>
    <name evidence="4" type="ORF">NSP04_03200</name>
</gene>
<reference evidence="4" key="1">
    <citation type="submission" date="2022-07" db="EMBL/GenBank/DDBJ databases">
        <authorList>
            <person name="Xamxidin M."/>
        </authorList>
    </citation>
    <scope>NUCLEOTIDE SEQUENCE</scope>
    <source>
        <strain evidence="4">YS8-69</strain>
    </source>
</reference>
<dbReference type="EMBL" id="JANKHG010000014">
    <property type="protein sequence ID" value="MCR2745650.1"/>
    <property type="molecule type" value="Genomic_DNA"/>
</dbReference>
<accession>A0ABT1XEH6</accession>
<dbReference type="InterPro" id="IPR008207">
    <property type="entry name" value="Sig_transdc_His_kin_Hpt_dom"/>
</dbReference>
<evidence type="ECO:0000259" key="3">
    <source>
        <dbReference type="PROSITE" id="PS50894"/>
    </source>
</evidence>
<dbReference type="SUPFAM" id="SSF47226">
    <property type="entry name" value="Histidine-containing phosphotransfer domain, HPT domain"/>
    <property type="match status" value="1"/>
</dbReference>
<sequence length="117" mass="13575">MYSEQELDSKPLIDEDQWGRLESELGMEMLCEFAQEFFEETQEIWQAPDLDPLAMEEKAFKSMAHRSAGAAGTIGFQKLRFVFLCMEHNPLGEQTLRYVAAMQSIFQSTQEWVQSKQ</sequence>
<dbReference type="Proteomes" id="UP001165267">
    <property type="component" value="Unassembled WGS sequence"/>
</dbReference>
<keyword evidence="1" id="KW-0902">Two-component regulatory system</keyword>
<evidence type="ECO:0000313" key="4">
    <source>
        <dbReference type="EMBL" id="MCR2745650.1"/>
    </source>
</evidence>
<comment type="caution">
    <text evidence="4">The sequence shown here is derived from an EMBL/GenBank/DDBJ whole genome shotgun (WGS) entry which is preliminary data.</text>
</comment>
<dbReference type="InterPro" id="IPR036641">
    <property type="entry name" value="HPT_dom_sf"/>
</dbReference>
<feature type="domain" description="HPt" evidence="3">
    <location>
        <begin position="26"/>
        <end position="116"/>
    </location>
</feature>
<dbReference type="RefSeq" id="WP_257510895.1">
    <property type="nucleotide sequence ID" value="NZ_JANKHG010000014.1"/>
</dbReference>
<feature type="modified residue" description="Phosphohistidine" evidence="2">
    <location>
        <position position="65"/>
    </location>
</feature>
<organism evidence="4 5">
    <name type="scientific">Limnobacter parvus</name>
    <dbReference type="NCBI Taxonomy" id="2939690"/>
    <lineage>
        <taxon>Bacteria</taxon>
        <taxon>Pseudomonadati</taxon>
        <taxon>Pseudomonadota</taxon>
        <taxon>Betaproteobacteria</taxon>
        <taxon>Burkholderiales</taxon>
        <taxon>Burkholderiaceae</taxon>
        <taxon>Limnobacter</taxon>
    </lineage>
</organism>
<keyword evidence="2" id="KW-0597">Phosphoprotein</keyword>
<evidence type="ECO:0000256" key="1">
    <source>
        <dbReference type="ARBA" id="ARBA00023012"/>
    </source>
</evidence>
<dbReference type="PROSITE" id="PS50894">
    <property type="entry name" value="HPT"/>
    <property type="match status" value="1"/>
</dbReference>
<dbReference type="Gene3D" id="1.20.120.160">
    <property type="entry name" value="HPT domain"/>
    <property type="match status" value="1"/>
</dbReference>